<dbReference type="Proteomes" id="UP000515563">
    <property type="component" value="Chromosome"/>
</dbReference>
<dbReference type="KEGG" id="kqi:F1D05_22635"/>
<reference evidence="1 2" key="2">
    <citation type="journal article" date="2020" name="Microbiol. Resour. Announc.">
        <title>Antarctic desert soil bacteria exhibit high novel natural product potential, evaluated through long-read genome sequencing and comparative genomics.</title>
        <authorList>
            <person name="Benaud N."/>
            <person name="Edwards R.J."/>
            <person name="Amos T.G."/>
            <person name="D'Agostino P.M."/>
            <person name="Gutierrez-Chavez C."/>
            <person name="Montgomery K."/>
            <person name="Nicetic I."/>
            <person name="Ferrari B.C."/>
        </authorList>
    </citation>
    <scope>NUCLEOTIDE SEQUENCE [LARGE SCALE GENOMIC DNA]</scope>
    <source>
        <strain evidence="1 2">SPB151</strain>
    </source>
</reference>
<evidence type="ECO:0000313" key="1">
    <source>
        <dbReference type="EMBL" id="QNE20194.1"/>
    </source>
</evidence>
<reference evidence="2" key="1">
    <citation type="submission" date="2019-09" db="EMBL/GenBank/DDBJ databases">
        <title>Antimicrobial potential of Antarctic Bacteria.</title>
        <authorList>
            <person name="Benaud N."/>
            <person name="Edwards R.J."/>
            <person name="Ferrari B.C."/>
        </authorList>
    </citation>
    <scope>NUCLEOTIDE SEQUENCE [LARGE SCALE GENOMIC DNA]</scope>
    <source>
        <strain evidence="2">SPB151</strain>
    </source>
</reference>
<accession>A0A7G6X1S9</accession>
<dbReference type="RefSeq" id="WP_185442241.1">
    <property type="nucleotide sequence ID" value="NZ_CP043661.1"/>
</dbReference>
<protein>
    <submittedName>
        <fullName evidence="1">Uncharacterized protein</fullName>
    </submittedName>
</protein>
<keyword evidence="2" id="KW-1185">Reference proteome</keyword>
<organism evidence="1 2">
    <name type="scientific">Kribbella qitaiheensis</name>
    <dbReference type="NCBI Taxonomy" id="1544730"/>
    <lineage>
        <taxon>Bacteria</taxon>
        <taxon>Bacillati</taxon>
        <taxon>Actinomycetota</taxon>
        <taxon>Actinomycetes</taxon>
        <taxon>Propionibacteriales</taxon>
        <taxon>Kribbellaceae</taxon>
        <taxon>Kribbella</taxon>
    </lineage>
</organism>
<proteinExistence type="predicted"/>
<name>A0A7G6X1S9_9ACTN</name>
<dbReference type="EMBL" id="CP043661">
    <property type="protein sequence ID" value="QNE20194.1"/>
    <property type="molecule type" value="Genomic_DNA"/>
</dbReference>
<dbReference type="AlphaFoldDB" id="A0A7G6X1S9"/>
<sequence length="85" mass="9204">MTALSISAPVPTFSLCEIANLIGALTSIQPAVLAAMPEWTTHYREAVTKALELVSVSSLDEVNLTYIYVNEFRVSTQTACNCEGH</sequence>
<gene>
    <name evidence="1" type="ORF">F1D05_22635</name>
</gene>
<evidence type="ECO:0000313" key="2">
    <source>
        <dbReference type="Proteomes" id="UP000515563"/>
    </source>
</evidence>